<dbReference type="InterPro" id="IPR001647">
    <property type="entry name" value="HTH_TetR"/>
</dbReference>
<dbReference type="Proteomes" id="UP000183190">
    <property type="component" value="Unassembled WGS sequence"/>
</dbReference>
<evidence type="ECO:0000256" key="3">
    <source>
        <dbReference type="ARBA" id="ARBA00023163"/>
    </source>
</evidence>
<dbReference type="OrthoDB" id="9785164at2"/>
<reference evidence="6 7" key="1">
    <citation type="submission" date="2016-10" db="EMBL/GenBank/DDBJ databases">
        <authorList>
            <person name="de Groot N.N."/>
        </authorList>
    </citation>
    <scope>NUCLEOTIDE SEQUENCE [LARGE SCALE GENOMIC DNA]</scope>
    <source>
        <strain evidence="6 7">YAD2003</strain>
    </source>
</reference>
<name>A0A1H6HSJ8_RUMFL</name>
<dbReference type="PROSITE" id="PS50977">
    <property type="entry name" value="HTH_TETR_2"/>
    <property type="match status" value="1"/>
</dbReference>
<dbReference type="InterPro" id="IPR050109">
    <property type="entry name" value="HTH-type_TetR-like_transc_reg"/>
</dbReference>
<protein>
    <submittedName>
        <fullName evidence="6">Transcriptional regulator, TetR family</fullName>
    </submittedName>
</protein>
<dbReference type="Pfam" id="PF00440">
    <property type="entry name" value="TetR_N"/>
    <property type="match status" value="1"/>
</dbReference>
<dbReference type="SUPFAM" id="SSF46689">
    <property type="entry name" value="Homeodomain-like"/>
    <property type="match status" value="1"/>
</dbReference>
<dbReference type="GO" id="GO:0003700">
    <property type="term" value="F:DNA-binding transcription factor activity"/>
    <property type="evidence" value="ECO:0007669"/>
    <property type="project" value="TreeGrafter"/>
</dbReference>
<dbReference type="InterPro" id="IPR009057">
    <property type="entry name" value="Homeodomain-like_sf"/>
</dbReference>
<evidence type="ECO:0000256" key="2">
    <source>
        <dbReference type="ARBA" id="ARBA00023125"/>
    </source>
</evidence>
<evidence type="ECO:0000313" key="7">
    <source>
        <dbReference type="Proteomes" id="UP000183190"/>
    </source>
</evidence>
<dbReference type="EMBL" id="FNWV01000001">
    <property type="protein sequence ID" value="SEH38896.1"/>
    <property type="molecule type" value="Genomic_DNA"/>
</dbReference>
<dbReference type="PANTHER" id="PTHR30055">
    <property type="entry name" value="HTH-TYPE TRANSCRIPTIONAL REGULATOR RUTR"/>
    <property type="match status" value="1"/>
</dbReference>
<dbReference type="GO" id="GO:0000976">
    <property type="term" value="F:transcription cis-regulatory region binding"/>
    <property type="evidence" value="ECO:0007669"/>
    <property type="project" value="TreeGrafter"/>
</dbReference>
<feature type="domain" description="HTH tetR-type" evidence="5">
    <location>
        <begin position="12"/>
        <end position="72"/>
    </location>
</feature>
<keyword evidence="3" id="KW-0804">Transcription</keyword>
<evidence type="ECO:0000256" key="1">
    <source>
        <dbReference type="ARBA" id="ARBA00023015"/>
    </source>
</evidence>
<feature type="DNA-binding region" description="H-T-H motif" evidence="4">
    <location>
        <begin position="35"/>
        <end position="54"/>
    </location>
</feature>
<dbReference type="RefSeq" id="WP_074714117.1">
    <property type="nucleotide sequence ID" value="NZ_FNWV01000001.1"/>
</dbReference>
<dbReference type="Gene3D" id="1.10.357.10">
    <property type="entry name" value="Tetracycline Repressor, domain 2"/>
    <property type="match status" value="1"/>
</dbReference>
<proteinExistence type="predicted"/>
<accession>A0A1H6HSJ8</accession>
<dbReference type="AlphaFoldDB" id="A0A1H6HSJ8"/>
<evidence type="ECO:0000259" key="5">
    <source>
        <dbReference type="PROSITE" id="PS50977"/>
    </source>
</evidence>
<evidence type="ECO:0000256" key="4">
    <source>
        <dbReference type="PROSITE-ProRule" id="PRU00335"/>
    </source>
</evidence>
<organism evidence="6 7">
    <name type="scientific">Ruminococcus flavefaciens</name>
    <dbReference type="NCBI Taxonomy" id="1265"/>
    <lineage>
        <taxon>Bacteria</taxon>
        <taxon>Bacillati</taxon>
        <taxon>Bacillota</taxon>
        <taxon>Clostridia</taxon>
        <taxon>Eubacteriales</taxon>
        <taxon>Oscillospiraceae</taxon>
        <taxon>Ruminococcus</taxon>
    </lineage>
</organism>
<gene>
    <name evidence="6" type="ORF">SAMN02910265_00278</name>
</gene>
<dbReference type="PRINTS" id="PR00455">
    <property type="entry name" value="HTHTETR"/>
</dbReference>
<keyword evidence="2 4" id="KW-0238">DNA-binding</keyword>
<evidence type="ECO:0000313" key="6">
    <source>
        <dbReference type="EMBL" id="SEH38896.1"/>
    </source>
</evidence>
<dbReference type="PANTHER" id="PTHR30055:SF234">
    <property type="entry name" value="HTH-TYPE TRANSCRIPTIONAL REGULATOR BETI"/>
    <property type="match status" value="1"/>
</dbReference>
<keyword evidence="1" id="KW-0805">Transcription regulation</keyword>
<sequence length="215" mass="24684">MVNEFSQETLKNKRFEKAVEVSAQLFLKNGIEAVKMTDIADECGIGVATLYRYFGTKNGITIAAMTYMWNELNKMFSGIFESKVFLAQTGIKQVNDLMRMFAVLYQAHPAFMRLLAEFDLLLSSEDIPKKELKDYEKSIINFYPIFERAYMTGISDGTVREIPDVRLFYLSYAHTLMELSKKLIQGELLPGDDFSHAEQELCTIIDTAVFFLKKE</sequence>